<organism evidence="3 4">
    <name type="scientific">Dreissena polymorpha</name>
    <name type="common">Zebra mussel</name>
    <name type="synonym">Mytilus polymorpha</name>
    <dbReference type="NCBI Taxonomy" id="45954"/>
    <lineage>
        <taxon>Eukaryota</taxon>
        <taxon>Metazoa</taxon>
        <taxon>Spiralia</taxon>
        <taxon>Lophotrochozoa</taxon>
        <taxon>Mollusca</taxon>
        <taxon>Bivalvia</taxon>
        <taxon>Autobranchia</taxon>
        <taxon>Heteroconchia</taxon>
        <taxon>Euheterodonta</taxon>
        <taxon>Imparidentia</taxon>
        <taxon>Neoheterodontei</taxon>
        <taxon>Myida</taxon>
        <taxon>Dreissenoidea</taxon>
        <taxon>Dreissenidae</taxon>
        <taxon>Dreissena</taxon>
    </lineage>
</organism>
<name>A0A9D4GNN1_DREPO</name>
<gene>
    <name evidence="3" type="ORF">DPMN_120271</name>
</gene>
<sequence length="207" mass="23731">MEKCWLCEGSFSGQTELRTHLISSAHRRLTVLCPWCFGKERTFTRAADLATHVKNAYATLNISSEIFTIANSFYFSIYPSDYVRIVDKVSVYCDYLAYAARCAVQNWIESMGNEPKLLDKWNAGWKDSIEAKSQVDGRMDKQKSQDQGTEARSQRERKEEPQKCRSEGPVALQNGQDCQEGALKSTMKYENGKWQRVTERNRGHLHG</sequence>
<evidence type="ECO:0000256" key="1">
    <source>
        <dbReference type="SAM" id="MobiDB-lite"/>
    </source>
</evidence>
<proteinExistence type="predicted"/>
<dbReference type="PROSITE" id="PS00028">
    <property type="entry name" value="ZINC_FINGER_C2H2_1"/>
    <property type="match status" value="1"/>
</dbReference>
<evidence type="ECO:0000313" key="4">
    <source>
        <dbReference type="Proteomes" id="UP000828390"/>
    </source>
</evidence>
<dbReference type="EMBL" id="JAIWYP010000005">
    <property type="protein sequence ID" value="KAH3818550.1"/>
    <property type="molecule type" value="Genomic_DNA"/>
</dbReference>
<evidence type="ECO:0000259" key="2">
    <source>
        <dbReference type="PROSITE" id="PS00028"/>
    </source>
</evidence>
<reference evidence="3" key="1">
    <citation type="journal article" date="2019" name="bioRxiv">
        <title>The Genome of the Zebra Mussel, Dreissena polymorpha: A Resource for Invasive Species Research.</title>
        <authorList>
            <person name="McCartney M.A."/>
            <person name="Auch B."/>
            <person name="Kono T."/>
            <person name="Mallez S."/>
            <person name="Zhang Y."/>
            <person name="Obille A."/>
            <person name="Becker A."/>
            <person name="Abrahante J.E."/>
            <person name="Garbe J."/>
            <person name="Badalamenti J.P."/>
            <person name="Herman A."/>
            <person name="Mangelson H."/>
            <person name="Liachko I."/>
            <person name="Sullivan S."/>
            <person name="Sone E.D."/>
            <person name="Koren S."/>
            <person name="Silverstein K.A.T."/>
            <person name="Beckman K.B."/>
            <person name="Gohl D.M."/>
        </authorList>
    </citation>
    <scope>NUCLEOTIDE SEQUENCE</scope>
    <source>
        <strain evidence="3">Duluth1</strain>
        <tissue evidence="3">Whole animal</tissue>
    </source>
</reference>
<reference evidence="3" key="2">
    <citation type="submission" date="2020-11" db="EMBL/GenBank/DDBJ databases">
        <authorList>
            <person name="McCartney M.A."/>
            <person name="Auch B."/>
            <person name="Kono T."/>
            <person name="Mallez S."/>
            <person name="Becker A."/>
            <person name="Gohl D.M."/>
            <person name="Silverstein K.A.T."/>
            <person name="Koren S."/>
            <person name="Bechman K.B."/>
            <person name="Herman A."/>
            <person name="Abrahante J.E."/>
            <person name="Garbe J."/>
        </authorList>
    </citation>
    <scope>NUCLEOTIDE SEQUENCE</scope>
    <source>
        <strain evidence="3">Duluth1</strain>
        <tissue evidence="3">Whole animal</tissue>
    </source>
</reference>
<protein>
    <recommendedName>
        <fullName evidence="2">C2H2-type domain-containing protein</fullName>
    </recommendedName>
</protein>
<feature type="compositionally biased region" description="Basic and acidic residues" evidence="1">
    <location>
        <begin position="152"/>
        <end position="166"/>
    </location>
</feature>
<dbReference type="Proteomes" id="UP000828390">
    <property type="component" value="Unassembled WGS sequence"/>
</dbReference>
<dbReference type="AlphaFoldDB" id="A0A9D4GNN1"/>
<evidence type="ECO:0000313" key="3">
    <source>
        <dbReference type="EMBL" id="KAH3818550.1"/>
    </source>
</evidence>
<keyword evidence="4" id="KW-1185">Reference proteome</keyword>
<feature type="compositionally biased region" description="Basic and acidic residues" evidence="1">
    <location>
        <begin position="132"/>
        <end position="144"/>
    </location>
</feature>
<feature type="region of interest" description="Disordered" evidence="1">
    <location>
        <begin position="132"/>
        <end position="184"/>
    </location>
</feature>
<accession>A0A9D4GNN1</accession>
<comment type="caution">
    <text evidence="3">The sequence shown here is derived from an EMBL/GenBank/DDBJ whole genome shotgun (WGS) entry which is preliminary data.</text>
</comment>
<dbReference type="InterPro" id="IPR013087">
    <property type="entry name" value="Znf_C2H2_type"/>
</dbReference>
<feature type="domain" description="C2H2-type" evidence="2">
    <location>
        <begin position="4"/>
        <end position="26"/>
    </location>
</feature>